<dbReference type="PANTHER" id="PTHR46142">
    <property type="match status" value="1"/>
</dbReference>
<evidence type="ECO:0000313" key="3">
    <source>
        <dbReference type="Proteomes" id="UP000596660"/>
    </source>
</evidence>
<dbReference type="AlphaFoldDB" id="A0A803MQD2"/>
<feature type="domain" description="VOC" evidence="1">
    <location>
        <begin position="14"/>
        <end position="125"/>
    </location>
</feature>
<dbReference type="Gramene" id="AUR62033483-RA">
    <property type="protein sequence ID" value="AUR62033483-RA:cds"/>
    <property type="gene ID" value="AUR62033483"/>
</dbReference>
<dbReference type="Pfam" id="PF00903">
    <property type="entry name" value="Glyoxalase"/>
    <property type="match status" value="1"/>
</dbReference>
<reference evidence="2" key="1">
    <citation type="journal article" date="2017" name="Nature">
        <title>The genome of Chenopodium quinoa.</title>
        <authorList>
            <person name="Jarvis D.E."/>
            <person name="Ho Y.S."/>
            <person name="Lightfoot D.J."/>
            <person name="Schmoeckel S.M."/>
            <person name="Li B."/>
            <person name="Borm T.J.A."/>
            <person name="Ohyanagi H."/>
            <person name="Mineta K."/>
            <person name="Michell C.T."/>
            <person name="Saber N."/>
            <person name="Kharbatia N.M."/>
            <person name="Rupper R.R."/>
            <person name="Sharp A.R."/>
            <person name="Dally N."/>
            <person name="Boughton B.A."/>
            <person name="Woo Y.H."/>
            <person name="Gao G."/>
            <person name="Schijlen E.G.W.M."/>
            <person name="Guo X."/>
            <person name="Momin A.A."/>
            <person name="Negrao S."/>
            <person name="Al-Babili S."/>
            <person name="Gehring C."/>
            <person name="Roessner U."/>
            <person name="Jung C."/>
            <person name="Murphy K."/>
            <person name="Arold S.T."/>
            <person name="Gojobori T."/>
            <person name="van der Linden C.G."/>
            <person name="van Loo E.N."/>
            <person name="Jellen E.N."/>
            <person name="Maughan P.J."/>
            <person name="Tester M."/>
        </authorList>
    </citation>
    <scope>NUCLEOTIDE SEQUENCE [LARGE SCALE GENOMIC DNA]</scope>
    <source>
        <strain evidence="2">cv. PI 614886</strain>
    </source>
</reference>
<accession>A0A803MQD2</accession>
<dbReference type="Proteomes" id="UP000596660">
    <property type="component" value="Unplaced"/>
</dbReference>
<dbReference type="Gene3D" id="3.10.180.10">
    <property type="entry name" value="2,3-Dihydroxybiphenyl 1,2-Dioxygenase, domain 1"/>
    <property type="match status" value="1"/>
</dbReference>
<organism evidence="2 3">
    <name type="scientific">Chenopodium quinoa</name>
    <name type="common">Quinoa</name>
    <dbReference type="NCBI Taxonomy" id="63459"/>
    <lineage>
        <taxon>Eukaryota</taxon>
        <taxon>Viridiplantae</taxon>
        <taxon>Streptophyta</taxon>
        <taxon>Embryophyta</taxon>
        <taxon>Tracheophyta</taxon>
        <taxon>Spermatophyta</taxon>
        <taxon>Magnoliopsida</taxon>
        <taxon>eudicotyledons</taxon>
        <taxon>Gunneridae</taxon>
        <taxon>Pentapetalae</taxon>
        <taxon>Caryophyllales</taxon>
        <taxon>Chenopodiaceae</taxon>
        <taxon>Chenopodioideae</taxon>
        <taxon>Atripliceae</taxon>
        <taxon>Chenopodium</taxon>
    </lineage>
</organism>
<dbReference type="InterPro" id="IPR037523">
    <property type="entry name" value="VOC_core"/>
</dbReference>
<evidence type="ECO:0000313" key="2">
    <source>
        <dbReference type="EnsemblPlants" id="AUR62033483-RA:cds"/>
    </source>
</evidence>
<reference evidence="2" key="2">
    <citation type="submission" date="2021-03" db="UniProtKB">
        <authorList>
            <consortium name="EnsemblPlants"/>
        </authorList>
    </citation>
    <scope>IDENTIFICATION</scope>
</reference>
<protein>
    <recommendedName>
        <fullName evidence="1">VOC domain-containing protein</fullName>
    </recommendedName>
</protein>
<evidence type="ECO:0000259" key="1">
    <source>
        <dbReference type="PROSITE" id="PS51819"/>
    </source>
</evidence>
<dbReference type="PANTHER" id="PTHR46142:SF14">
    <property type="entry name" value="METHYLMALONYL-COA EPIMERASE, MITOCHONDRIAL-LIKE"/>
    <property type="match status" value="1"/>
</dbReference>
<dbReference type="InterPro" id="IPR004360">
    <property type="entry name" value="Glyas_Fos-R_dOase_dom"/>
</dbReference>
<dbReference type="InterPro" id="IPR029068">
    <property type="entry name" value="Glyas_Bleomycin-R_OHBP_Dase"/>
</dbReference>
<dbReference type="EnsemblPlants" id="AUR62033483-RA">
    <property type="protein sequence ID" value="AUR62033483-RA:cds"/>
    <property type="gene ID" value="AUR62033483"/>
</dbReference>
<dbReference type="PROSITE" id="PS51819">
    <property type="entry name" value="VOC"/>
    <property type="match status" value="1"/>
</dbReference>
<name>A0A803MQD2_CHEQI</name>
<dbReference type="OMA" id="QCESMAP"/>
<dbReference type="SUPFAM" id="SSF54593">
    <property type="entry name" value="Glyoxalase/Bleomycin resistance protein/Dihydroxybiphenyl dioxygenase"/>
    <property type="match status" value="1"/>
</dbReference>
<proteinExistence type="predicted"/>
<sequence length="148" mass="17077">MTIENIENPLRLVSLNHISIRCRSVEKSLDFYKNVLGFISIRRPGSLDFPGAWLFNYGIGIHLLECNDESNGKLDVKCENMATVEKKLDKMQIEHVKNRVIEGGIHVDQLFFHDPDGFVIEICDCDNLPVVPLRRDLPNRYCPRFSNF</sequence>
<keyword evidence="3" id="KW-1185">Reference proteome</keyword>